<gene>
    <name evidence="1" type="ORF">HFQ13_10425</name>
</gene>
<evidence type="ECO:0000313" key="1">
    <source>
        <dbReference type="EMBL" id="MBU2788605.1"/>
    </source>
</evidence>
<evidence type="ECO:0000313" key="2">
    <source>
        <dbReference type="Proteomes" id="UP001197378"/>
    </source>
</evidence>
<dbReference type="RefSeq" id="WP_215885660.1">
    <property type="nucleotide sequence ID" value="NZ_JAAXYO010000154.1"/>
</dbReference>
<proteinExistence type="predicted"/>
<accession>A0AAE2YQY2</accession>
<dbReference type="Proteomes" id="UP001197378">
    <property type="component" value="Unassembled WGS sequence"/>
</dbReference>
<dbReference type="EMBL" id="JAAXYO010000154">
    <property type="protein sequence ID" value="MBU2788605.1"/>
    <property type="molecule type" value="Genomic_DNA"/>
</dbReference>
<protein>
    <submittedName>
        <fullName evidence="1">Uncharacterized protein</fullName>
    </submittedName>
</protein>
<name>A0AAE2YQY2_9PROT</name>
<comment type="caution">
    <text evidence="1">The sequence shown here is derived from an EMBL/GenBank/DDBJ whole genome shotgun (WGS) entry which is preliminary data.</text>
</comment>
<reference evidence="1" key="1">
    <citation type="journal article" date="2021" name="ISME J.">
        <title>Genomic evolution of the class Acidithiobacillia: deep-branching Proteobacteria living in extreme acidic conditions.</title>
        <authorList>
            <person name="Moya-Beltran A."/>
            <person name="Beard S."/>
            <person name="Rojas-Villalobos C."/>
            <person name="Issotta F."/>
            <person name="Gallardo Y."/>
            <person name="Ulloa R."/>
            <person name="Giaveno A."/>
            <person name="Degli Esposti M."/>
            <person name="Johnson D.B."/>
            <person name="Quatrini R."/>
        </authorList>
    </citation>
    <scope>NUCLEOTIDE SEQUENCE</scope>
    <source>
        <strain evidence="1">VAN18-1</strain>
    </source>
</reference>
<sequence length="80" mass="8766">MNLDTSTPPHIHLRCEITHEGTLFDQRLDLIKAHQVVLLSDNTTAAVMDVTPTRIICEDMAGNVLVFEADGDRAGMPVGH</sequence>
<keyword evidence="2" id="KW-1185">Reference proteome</keyword>
<dbReference type="AlphaFoldDB" id="A0AAE2YQY2"/>
<organism evidence="1 2">
    <name type="scientific">Igneacidithiobacillus copahuensis</name>
    <dbReference type="NCBI Taxonomy" id="2724909"/>
    <lineage>
        <taxon>Bacteria</taxon>
        <taxon>Pseudomonadati</taxon>
        <taxon>Pseudomonadota</taxon>
        <taxon>Acidithiobacillia</taxon>
        <taxon>Acidithiobacillales</taxon>
        <taxon>Acidithiobacillaceae</taxon>
        <taxon>Igneacidithiobacillus</taxon>
    </lineage>
</organism>